<dbReference type="RefSeq" id="WP_197740639.1">
    <property type="nucleotide sequence ID" value="NZ_LR593887.1"/>
</dbReference>
<dbReference type="EMBL" id="LR586016">
    <property type="protein sequence ID" value="VIP00992.1"/>
    <property type="molecule type" value="Genomic_DNA"/>
</dbReference>
<sequence>MKQRLFLVAALLFGFVSLTNAAAPTKAQQQAKEALQQLGEFVGEWSGSGQLEGSAVKNSVWKESMAWGWRFNKQGDFWLGVDITDNKYFTKGDLKYLPAKKQYELTMTTPDKKQQVFVGELKKGVLEVVATDATTKDKLRLTMSTNNEGARLVYALATQPKGRGIFRKTLSVAHNKEGESIAAGGKKNECVVTGGLGTMAVSFQGKTYYVCCSGCRDAFNEEPAKFVKEFEEKQKKK</sequence>
<dbReference type="AlphaFoldDB" id="A0A6C2YJ38"/>
<evidence type="ECO:0008006" key="4">
    <source>
        <dbReference type="Google" id="ProtNLM"/>
    </source>
</evidence>
<accession>A0A6C2YJ38</accession>
<dbReference type="GO" id="GO:0016491">
    <property type="term" value="F:oxidoreductase activity"/>
    <property type="evidence" value="ECO:0007669"/>
    <property type="project" value="InterPro"/>
</dbReference>
<protein>
    <recommendedName>
        <fullName evidence="4">YHS domain-containing protein</fullName>
    </recommendedName>
</protein>
<dbReference type="EMBL" id="LR593887">
    <property type="protein sequence ID" value="VTR97407.1"/>
    <property type="molecule type" value="Genomic_DNA"/>
</dbReference>
<evidence type="ECO:0000256" key="1">
    <source>
        <dbReference type="SAM" id="SignalP"/>
    </source>
</evidence>
<dbReference type="KEGG" id="tim:GMBLW1_29680"/>
<gene>
    <name evidence="2" type="ORF">GMBLW1_29680</name>
</gene>
<keyword evidence="3" id="KW-1185">Reference proteome</keyword>
<dbReference type="InterPro" id="IPR012348">
    <property type="entry name" value="RNR-like"/>
</dbReference>
<organism evidence="2">
    <name type="scientific">Tuwongella immobilis</name>
    <dbReference type="NCBI Taxonomy" id="692036"/>
    <lineage>
        <taxon>Bacteria</taxon>
        <taxon>Pseudomonadati</taxon>
        <taxon>Planctomycetota</taxon>
        <taxon>Planctomycetia</taxon>
        <taxon>Gemmatales</taxon>
        <taxon>Gemmataceae</taxon>
        <taxon>Tuwongella</taxon>
    </lineage>
</organism>
<reference evidence="2" key="1">
    <citation type="submission" date="2019-04" db="EMBL/GenBank/DDBJ databases">
        <authorList>
            <consortium name="Science for Life Laboratories"/>
        </authorList>
    </citation>
    <scope>NUCLEOTIDE SEQUENCE</scope>
    <source>
        <strain evidence="2">MBLW1</strain>
    </source>
</reference>
<evidence type="ECO:0000313" key="3">
    <source>
        <dbReference type="Proteomes" id="UP000464378"/>
    </source>
</evidence>
<feature type="chain" id="PRO_5036172689" description="YHS domain-containing protein" evidence="1">
    <location>
        <begin position="23"/>
        <end position="237"/>
    </location>
</feature>
<evidence type="ECO:0000313" key="2">
    <source>
        <dbReference type="EMBL" id="VIP00992.1"/>
    </source>
</evidence>
<name>A0A6C2YJ38_9BACT</name>
<proteinExistence type="predicted"/>
<feature type="signal peptide" evidence="1">
    <location>
        <begin position="1"/>
        <end position="22"/>
    </location>
</feature>
<dbReference type="Gene3D" id="1.10.620.20">
    <property type="entry name" value="Ribonucleotide Reductase, subunit A"/>
    <property type="match status" value="1"/>
</dbReference>
<keyword evidence="1" id="KW-0732">Signal</keyword>
<dbReference type="InParanoid" id="A0A6C2YJ38"/>
<dbReference type="Proteomes" id="UP000464378">
    <property type="component" value="Chromosome"/>
</dbReference>